<proteinExistence type="predicted"/>
<evidence type="ECO:0000313" key="2">
    <source>
        <dbReference type="Proteomes" id="UP000680038"/>
    </source>
</evidence>
<reference evidence="1" key="1">
    <citation type="submission" date="2021-04" db="EMBL/GenBank/DDBJ databases">
        <authorList>
            <person name="Rodrigo-Torres L."/>
            <person name="Arahal R. D."/>
            <person name="Lucena T."/>
        </authorList>
    </citation>
    <scope>NUCLEOTIDE SEQUENCE</scope>
    <source>
        <strain evidence="1">CECT 9275</strain>
    </source>
</reference>
<dbReference type="EMBL" id="CAJRAF010000002">
    <property type="protein sequence ID" value="CAG5000003.1"/>
    <property type="molecule type" value="Genomic_DNA"/>
</dbReference>
<gene>
    <name evidence="1" type="ORF">DYBT9275_02364</name>
</gene>
<comment type="caution">
    <text evidence="1">The sequence shown here is derived from an EMBL/GenBank/DDBJ whole genome shotgun (WGS) entry which is preliminary data.</text>
</comment>
<keyword evidence="2" id="KW-1185">Reference proteome</keyword>
<dbReference type="Proteomes" id="UP000680038">
    <property type="component" value="Unassembled WGS sequence"/>
</dbReference>
<evidence type="ECO:0008006" key="3">
    <source>
        <dbReference type="Google" id="ProtNLM"/>
    </source>
</evidence>
<organism evidence="1 2">
    <name type="scientific">Dyadobacter helix</name>
    <dbReference type="NCBI Taxonomy" id="2822344"/>
    <lineage>
        <taxon>Bacteria</taxon>
        <taxon>Pseudomonadati</taxon>
        <taxon>Bacteroidota</taxon>
        <taxon>Cytophagia</taxon>
        <taxon>Cytophagales</taxon>
        <taxon>Spirosomataceae</taxon>
        <taxon>Dyadobacter</taxon>
    </lineage>
</organism>
<evidence type="ECO:0000313" key="1">
    <source>
        <dbReference type="EMBL" id="CAG5000003.1"/>
    </source>
</evidence>
<dbReference type="RefSeq" id="WP_215239007.1">
    <property type="nucleotide sequence ID" value="NZ_CAJRAF010000002.1"/>
</dbReference>
<name>A0A916JBP6_9BACT</name>
<protein>
    <recommendedName>
        <fullName evidence="3">Lipocalin-like domain-containing protein</fullName>
    </recommendedName>
</protein>
<dbReference type="AlphaFoldDB" id="A0A916JBP6"/>
<sequence length="142" mass="16207">MRFWIIVWVLVSVVFWNCKKDKEETPLPFESIVGRWRADAVENTVNGQKVWEKVLYTDPYYFSFRDDGVILDSRGLPACCSPDSLKVNGVAFKIIPQSGLPDNPACAYVDCVGCPSWDIQQNGDEIIISYCYGVQRAKFIRE</sequence>
<accession>A0A916JBP6</accession>